<dbReference type="AlphaFoldDB" id="A0A6L8V9X2"/>
<dbReference type="RefSeq" id="WP_161411697.1">
    <property type="nucleotide sequence ID" value="NZ_WTUZ01000040.1"/>
</dbReference>
<name>A0A6L8V9X2_9BACL</name>
<accession>A0A6L8V9X2</accession>
<dbReference type="PANTHER" id="PTHR37807">
    <property type="entry name" value="OS07G0160300 PROTEIN"/>
    <property type="match status" value="1"/>
</dbReference>
<protein>
    <submittedName>
        <fullName evidence="1">AAA family ATPase</fullName>
    </submittedName>
</protein>
<dbReference type="SUPFAM" id="SSF52540">
    <property type="entry name" value="P-loop containing nucleoside triphosphate hydrolases"/>
    <property type="match status" value="1"/>
</dbReference>
<dbReference type="Gene3D" id="3.40.50.300">
    <property type="entry name" value="P-loop containing nucleotide triphosphate hydrolases"/>
    <property type="match status" value="1"/>
</dbReference>
<keyword evidence="2" id="KW-1185">Reference proteome</keyword>
<dbReference type="PANTHER" id="PTHR37807:SF3">
    <property type="entry name" value="OS07G0160300 PROTEIN"/>
    <property type="match status" value="1"/>
</dbReference>
<dbReference type="Proteomes" id="UP000481087">
    <property type="component" value="Unassembled WGS sequence"/>
</dbReference>
<evidence type="ECO:0000313" key="2">
    <source>
        <dbReference type="Proteomes" id="UP000481087"/>
    </source>
</evidence>
<evidence type="ECO:0000313" key="1">
    <source>
        <dbReference type="EMBL" id="MZQ87075.1"/>
    </source>
</evidence>
<sequence length="172" mass="19715">MSTIILFRGKAGTGKTTLSNELGKRLKVAVLHKDDIYDSIANDVPEHEARNQICFDFLYRFLHTVIASDADVILDYGFNQSDAALKFKHWIEERGGRLMMLHCICSDESLWAQRLAERSKAPTANQLITDLAKLKEHYKQVRSEFLDGEMVLDTIQPIDSLMEQVSKFHVMR</sequence>
<reference evidence="1 2" key="1">
    <citation type="submission" date="2019-12" db="EMBL/GenBank/DDBJ databases">
        <title>Paenibacillus sp. nov. sp. isolated from soil.</title>
        <authorList>
            <person name="Kim J."/>
            <person name="Jeong S.E."/>
            <person name="Jung H.S."/>
            <person name="Jeon C.O."/>
        </authorList>
    </citation>
    <scope>NUCLEOTIDE SEQUENCE [LARGE SCALE GENOMIC DNA]</scope>
    <source>
        <strain evidence="1 2">5J-6</strain>
    </source>
</reference>
<gene>
    <name evidence="1" type="ORF">GQF01_33680</name>
</gene>
<proteinExistence type="predicted"/>
<comment type="caution">
    <text evidence="1">The sequence shown here is derived from an EMBL/GenBank/DDBJ whole genome shotgun (WGS) entry which is preliminary data.</text>
</comment>
<dbReference type="InterPro" id="IPR027417">
    <property type="entry name" value="P-loop_NTPase"/>
</dbReference>
<organism evidence="1 2">
    <name type="scientific">Paenibacillus silvestris</name>
    <dbReference type="NCBI Taxonomy" id="2606219"/>
    <lineage>
        <taxon>Bacteria</taxon>
        <taxon>Bacillati</taxon>
        <taxon>Bacillota</taxon>
        <taxon>Bacilli</taxon>
        <taxon>Bacillales</taxon>
        <taxon>Paenibacillaceae</taxon>
        <taxon>Paenibacillus</taxon>
    </lineage>
</organism>
<dbReference type="EMBL" id="WTUZ01000040">
    <property type="protein sequence ID" value="MZQ87075.1"/>
    <property type="molecule type" value="Genomic_DNA"/>
</dbReference>
<dbReference type="Pfam" id="PF13671">
    <property type="entry name" value="AAA_33"/>
    <property type="match status" value="1"/>
</dbReference>